<dbReference type="EMBL" id="AK370729">
    <property type="protein sequence ID" value="BAK01928.1"/>
    <property type="molecule type" value="mRNA"/>
</dbReference>
<accession>F2E3K6</accession>
<dbReference type="AlphaFoldDB" id="F2E3K6"/>
<evidence type="ECO:0000313" key="1">
    <source>
        <dbReference type="EMBL" id="BAK01928.1"/>
    </source>
</evidence>
<organism evidence="1">
    <name type="scientific">Hordeum vulgare subsp. vulgare</name>
    <name type="common">Domesticated barley</name>
    <dbReference type="NCBI Taxonomy" id="112509"/>
    <lineage>
        <taxon>Eukaryota</taxon>
        <taxon>Viridiplantae</taxon>
        <taxon>Streptophyta</taxon>
        <taxon>Embryophyta</taxon>
        <taxon>Tracheophyta</taxon>
        <taxon>Spermatophyta</taxon>
        <taxon>Magnoliopsida</taxon>
        <taxon>Liliopsida</taxon>
        <taxon>Poales</taxon>
        <taxon>Poaceae</taxon>
        <taxon>BOP clade</taxon>
        <taxon>Pooideae</taxon>
        <taxon>Triticodae</taxon>
        <taxon>Triticeae</taxon>
        <taxon>Hordeinae</taxon>
        <taxon>Hordeum</taxon>
    </lineage>
</organism>
<dbReference type="InParanoid" id="F2E3K6"/>
<protein>
    <submittedName>
        <fullName evidence="1">Predicted protein</fullName>
    </submittedName>
</protein>
<reference evidence="1" key="1">
    <citation type="journal article" date="2011" name="Plant Physiol.">
        <title>Comprehensive sequence analysis of 24,783 barley full-length cDNAs derived from 12 clone libraries.</title>
        <authorList>
            <person name="Matsumoto T."/>
            <person name="Tanaka T."/>
            <person name="Sakai H."/>
            <person name="Amano N."/>
            <person name="Kanamori H."/>
            <person name="Kurita K."/>
            <person name="Kikuta A."/>
            <person name="Kamiya K."/>
            <person name="Yamamoto M."/>
            <person name="Ikawa H."/>
            <person name="Fujii N."/>
            <person name="Hori K."/>
            <person name="Itoh T."/>
            <person name="Sato K."/>
        </authorList>
    </citation>
    <scope>NUCLEOTIDE SEQUENCE</scope>
    <source>
        <tissue evidence="1">Shoot and root</tissue>
    </source>
</reference>
<sequence>MAMAPVRLWSMVHRLLGILRPPHDSVYPLIARWKPQSTPSLVLFPSHGLLLLPRQPLPPWFRVEFKLLRAPPLPLTHPVPYHHREKVPLRHLSFRSAPKLEASDGQRLFH</sequence>
<name>F2E3K6_HORVV</name>
<proteinExistence type="evidence at transcript level"/>